<keyword evidence="5 8" id="KW-1133">Transmembrane helix</keyword>
<dbReference type="SMART" id="SM01128">
    <property type="entry name" value="DDRGK"/>
    <property type="match status" value="1"/>
</dbReference>
<dbReference type="SUPFAM" id="SSF46785">
    <property type="entry name" value="Winged helix' DNA-binding domain"/>
    <property type="match status" value="1"/>
</dbReference>
<dbReference type="AlphaFoldDB" id="A0A8S9YPD6"/>
<dbReference type="GO" id="GO:0044389">
    <property type="term" value="F:ubiquitin-like protein ligase binding"/>
    <property type="evidence" value="ECO:0007669"/>
    <property type="project" value="TreeGrafter"/>
</dbReference>
<protein>
    <recommendedName>
        <fullName evidence="3">DDRGK domain-containing protein 1</fullName>
    </recommendedName>
</protein>
<evidence type="ECO:0000256" key="8">
    <source>
        <dbReference type="SAM" id="Phobius"/>
    </source>
</evidence>
<proteinExistence type="inferred from homology"/>
<feature type="region of interest" description="Disordered" evidence="7">
    <location>
        <begin position="90"/>
        <end position="178"/>
    </location>
</feature>
<accession>A0A8S9YPD6</accession>
<keyword evidence="4 8" id="KW-0812">Transmembrane</keyword>
<dbReference type="GO" id="GO:0016020">
    <property type="term" value="C:membrane"/>
    <property type="evidence" value="ECO:0007669"/>
    <property type="project" value="UniProtKB-SubCell"/>
</dbReference>
<sequence>MASTVDLEDQDAHWAKGFLQRPPARWLRLSLSPRLLRNSHKLVRMLFINLPVYLTVLVISCVICGYLLWSFYSKKLKKGGTRIRHLPAATAGGIRRRAPNVSTQRRPAARMRVGEETENAPVEPVERRPTTDGSDSDETLPTETPKKKVGAKKAAKIAEKERRKEEREAEERYREHQRKLEDQEIAKRKKAESDEERAAAAAFAAEAKRLEEEAAREQAEYEKLKLEFTVEEEGTEVVYRDNKAEAELTAQLIGAIKEAKIIPIEHLALDFSLKTEACVEKLKQLLASGQLTGLLDDRGKFVYITSDEYEAVAQFIERRGRVTLAELVENGPKLLKLSAS</sequence>
<dbReference type="InterPro" id="IPR019153">
    <property type="entry name" value="DDRGK_dom-contain"/>
</dbReference>
<dbReference type="Pfam" id="PF09756">
    <property type="entry name" value="DDRGK"/>
    <property type="match status" value="1"/>
</dbReference>
<evidence type="ECO:0000313" key="10">
    <source>
        <dbReference type="Proteomes" id="UP000822476"/>
    </source>
</evidence>
<evidence type="ECO:0000256" key="4">
    <source>
        <dbReference type="ARBA" id="ARBA00022692"/>
    </source>
</evidence>
<evidence type="ECO:0000256" key="2">
    <source>
        <dbReference type="ARBA" id="ARBA00009829"/>
    </source>
</evidence>
<dbReference type="Gene3D" id="1.10.10.10">
    <property type="entry name" value="Winged helix-like DNA-binding domain superfamily/Winged helix DNA-binding domain"/>
    <property type="match status" value="1"/>
</dbReference>
<evidence type="ECO:0000313" key="9">
    <source>
        <dbReference type="EMBL" id="KAF7254873.1"/>
    </source>
</evidence>
<reference evidence="9" key="1">
    <citation type="submission" date="2019-07" db="EMBL/GenBank/DDBJ databases">
        <title>Annotation for the trematode Paragonimus miyazaki's.</title>
        <authorList>
            <person name="Choi Y.-J."/>
        </authorList>
    </citation>
    <scope>NUCLEOTIDE SEQUENCE</scope>
    <source>
        <strain evidence="9">Japan</strain>
    </source>
</reference>
<keyword evidence="6 8" id="KW-0472">Membrane</keyword>
<keyword evidence="10" id="KW-1185">Reference proteome</keyword>
<dbReference type="InterPro" id="IPR050899">
    <property type="entry name" value="DDRGK_domain-containing"/>
</dbReference>
<gene>
    <name evidence="9" type="ORF">EG68_07524</name>
</gene>
<evidence type="ECO:0000256" key="6">
    <source>
        <dbReference type="ARBA" id="ARBA00023136"/>
    </source>
</evidence>
<dbReference type="OrthoDB" id="2285710at2759"/>
<feature type="transmembrane region" description="Helical" evidence="8">
    <location>
        <begin position="46"/>
        <end position="69"/>
    </location>
</feature>
<dbReference type="InterPro" id="IPR036388">
    <property type="entry name" value="WH-like_DNA-bd_sf"/>
</dbReference>
<comment type="similarity">
    <text evidence="2">Belongs to the DDRGK1 family.</text>
</comment>
<evidence type="ECO:0000256" key="7">
    <source>
        <dbReference type="SAM" id="MobiDB-lite"/>
    </source>
</evidence>
<dbReference type="PANTHER" id="PTHR48176">
    <property type="entry name" value="DDRGK DOMAIN-CONTAINING PROTEIN 1"/>
    <property type="match status" value="1"/>
</dbReference>
<evidence type="ECO:0000256" key="3">
    <source>
        <dbReference type="ARBA" id="ARBA00018218"/>
    </source>
</evidence>
<dbReference type="Proteomes" id="UP000822476">
    <property type="component" value="Unassembled WGS sequence"/>
</dbReference>
<dbReference type="InterPro" id="IPR036390">
    <property type="entry name" value="WH_DNA-bd_sf"/>
</dbReference>
<feature type="compositionally biased region" description="Basic and acidic residues" evidence="7">
    <location>
        <begin position="156"/>
        <end position="178"/>
    </location>
</feature>
<evidence type="ECO:0000256" key="1">
    <source>
        <dbReference type="ARBA" id="ARBA00004167"/>
    </source>
</evidence>
<name>A0A8S9YPD6_9TREM</name>
<comment type="subcellular location">
    <subcellularLocation>
        <location evidence="1">Membrane</location>
        <topology evidence="1">Single-pass membrane protein</topology>
    </subcellularLocation>
</comment>
<comment type="caution">
    <text evidence="9">The sequence shown here is derived from an EMBL/GenBank/DDBJ whole genome shotgun (WGS) entry which is preliminary data.</text>
</comment>
<evidence type="ECO:0000256" key="5">
    <source>
        <dbReference type="ARBA" id="ARBA00022989"/>
    </source>
</evidence>
<dbReference type="PANTHER" id="PTHR48176:SF1">
    <property type="entry name" value="DDRGK DOMAIN-CONTAINING PROTEIN 1"/>
    <property type="match status" value="1"/>
</dbReference>
<dbReference type="EMBL" id="JTDE01004565">
    <property type="protein sequence ID" value="KAF7254873.1"/>
    <property type="molecule type" value="Genomic_DNA"/>
</dbReference>
<organism evidence="9 10">
    <name type="scientific">Paragonimus skrjabini miyazakii</name>
    <dbReference type="NCBI Taxonomy" id="59628"/>
    <lineage>
        <taxon>Eukaryota</taxon>
        <taxon>Metazoa</taxon>
        <taxon>Spiralia</taxon>
        <taxon>Lophotrochozoa</taxon>
        <taxon>Platyhelminthes</taxon>
        <taxon>Trematoda</taxon>
        <taxon>Digenea</taxon>
        <taxon>Plagiorchiida</taxon>
        <taxon>Troglotremata</taxon>
        <taxon>Troglotrematidae</taxon>
        <taxon>Paragonimus</taxon>
    </lineage>
</organism>